<reference evidence="4" key="2">
    <citation type="submission" date="2021-10" db="EMBL/GenBank/DDBJ databases">
        <title>Phylogenomics reveals ancestral predisposition of the termite-cultivated fungus Termitomyces towards a domesticated lifestyle.</title>
        <authorList>
            <person name="Auxier B."/>
            <person name="Grum-Grzhimaylo A."/>
            <person name="Cardenas M.E."/>
            <person name="Lodge J.D."/>
            <person name="Laessoe T."/>
            <person name="Pedersen O."/>
            <person name="Smith M.E."/>
            <person name="Kuyper T.W."/>
            <person name="Franco-Molano E.A."/>
            <person name="Baroni T.J."/>
            <person name="Aanen D.K."/>
        </authorList>
    </citation>
    <scope>NUCLEOTIDE SEQUENCE</scope>
    <source>
        <strain evidence="4">AP01</strain>
        <tissue evidence="4">Mycelium</tissue>
    </source>
</reference>
<sequence>MPDAKRPNQSNDRRKKKYRSDGTPIWAKRFIDGPGIWVSCVKGKERQAVAECYDLFDAVASEMWPLENKNQGADSDSNDDEDNDLSIEDQIANEVSAMKKPKVEPRFVNCQTNTPCVVFITCKAPVDPVKLVVRLVKDVEATGVVRSRCIYRLVPVSGSCGANLPEIQGLCRKVLQPFFLQHPDKKFKYKIELRMRNHSVISRPELIEHVAKCVPEGHTVELTNPEMFILVEVFKSVCGISVVENYYDLQKFNMTEIANSKDGGSVATERQVFSARGPATGNALLQPSESRSD</sequence>
<gene>
    <name evidence="4" type="ORF">DXG03_000414</name>
</gene>
<dbReference type="FunFam" id="3.30.2300.10:FF:000001">
    <property type="entry name" value="THUMP domain-containing protein 1"/>
    <property type="match status" value="1"/>
</dbReference>
<dbReference type="PANTHER" id="PTHR13452">
    <property type="entry name" value="THUMP DOMAIN CONTAINING PROTEIN 1-RELATED"/>
    <property type="match status" value="1"/>
</dbReference>
<dbReference type="EMBL" id="JABCKV010000010">
    <property type="protein sequence ID" value="KAG5647346.1"/>
    <property type="molecule type" value="Genomic_DNA"/>
</dbReference>
<dbReference type="Proteomes" id="UP000775547">
    <property type="component" value="Unassembled WGS sequence"/>
</dbReference>
<dbReference type="SMART" id="SM00981">
    <property type="entry name" value="THUMP"/>
    <property type="match status" value="1"/>
</dbReference>
<feature type="domain" description="THUMP" evidence="3">
    <location>
        <begin position="138"/>
        <end position="244"/>
    </location>
</feature>
<comment type="caution">
    <text evidence="4">The sequence shown here is derived from an EMBL/GenBank/DDBJ whole genome shotgun (WGS) entry which is preliminary data.</text>
</comment>
<dbReference type="Pfam" id="PF02926">
    <property type="entry name" value="THUMP"/>
    <property type="match status" value="1"/>
</dbReference>
<protein>
    <recommendedName>
        <fullName evidence="3">THUMP domain-containing protein</fullName>
    </recommendedName>
</protein>
<evidence type="ECO:0000259" key="3">
    <source>
        <dbReference type="PROSITE" id="PS51165"/>
    </source>
</evidence>
<feature type="compositionally biased region" description="Polar residues" evidence="2">
    <location>
        <begin position="283"/>
        <end position="293"/>
    </location>
</feature>
<dbReference type="InterPro" id="IPR040183">
    <property type="entry name" value="THUMPD1-like"/>
</dbReference>
<dbReference type="PANTHER" id="PTHR13452:SF10">
    <property type="entry name" value="THUMP DOMAIN-CONTAINING PROTEIN 1"/>
    <property type="match status" value="1"/>
</dbReference>
<dbReference type="GO" id="GO:0006400">
    <property type="term" value="P:tRNA modification"/>
    <property type="evidence" value="ECO:0007669"/>
    <property type="project" value="InterPro"/>
</dbReference>
<dbReference type="SUPFAM" id="SSF143437">
    <property type="entry name" value="THUMP domain-like"/>
    <property type="match status" value="1"/>
</dbReference>
<dbReference type="AlphaFoldDB" id="A0A9P7GCH8"/>
<evidence type="ECO:0000256" key="1">
    <source>
        <dbReference type="PROSITE-ProRule" id="PRU00529"/>
    </source>
</evidence>
<feature type="region of interest" description="Disordered" evidence="2">
    <location>
        <begin position="268"/>
        <end position="293"/>
    </location>
</feature>
<keyword evidence="5" id="KW-1185">Reference proteome</keyword>
<evidence type="ECO:0000256" key="2">
    <source>
        <dbReference type="SAM" id="MobiDB-lite"/>
    </source>
</evidence>
<dbReference type="Gene3D" id="3.30.2300.10">
    <property type="entry name" value="THUMP superfamily"/>
    <property type="match status" value="1"/>
</dbReference>
<reference evidence="4" key="1">
    <citation type="submission" date="2020-07" db="EMBL/GenBank/DDBJ databases">
        <authorList>
            <person name="Nieuwenhuis M."/>
            <person name="Van De Peppel L.J.J."/>
        </authorList>
    </citation>
    <scope>NUCLEOTIDE SEQUENCE</scope>
    <source>
        <strain evidence="4">AP01</strain>
        <tissue evidence="4">Mycelium</tissue>
    </source>
</reference>
<name>A0A9P7GCH8_9AGAR</name>
<evidence type="ECO:0000313" key="5">
    <source>
        <dbReference type="Proteomes" id="UP000775547"/>
    </source>
</evidence>
<dbReference type="InterPro" id="IPR004114">
    <property type="entry name" value="THUMP_dom"/>
</dbReference>
<evidence type="ECO:0000313" key="4">
    <source>
        <dbReference type="EMBL" id="KAG5647346.1"/>
    </source>
</evidence>
<organism evidence="4 5">
    <name type="scientific">Asterophora parasitica</name>
    <dbReference type="NCBI Taxonomy" id="117018"/>
    <lineage>
        <taxon>Eukaryota</taxon>
        <taxon>Fungi</taxon>
        <taxon>Dikarya</taxon>
        <taxon>Basidiomycota</taxon>
        <taxon>Agaricomycotina</taxon>
        <taxon>Agaricomycetes</taxon>
        <taxon>Agaricomycetidae</taxon>
        <taxon>Agaricales</taxon>
        <taxon>Tricholomatineae</taxon>
        <taxon>Lyophyllaceae</taxon>
        <taxon>Asterophora</taxon>
    </lineage>
</organism>
<dbReference type="PROSITE" id="PS51165">
    <property type="entry name" value="THUMP"/>
    <property type="match status" value="1"/>
</dbReference>
<accession>A0A9P7GCH8</accession>
<dbReference type="CDD" id="cd11717">
    <property type="entry name" value="THUMP_THUMPD1_like"/>
    <property type="match status" value="1"/>
</dbReference>
<keyword evidence="1" id="KW-0694">RNA-binding</keyword>
<dbReference type="OrthoDB" id="367221at2759"/>
<dbReference type="GO" id="GO:0003723">
    <property type="term" value="F:RNA binding"/>
    <property type="evidence" value="ECO:0007669"/>
    <property type="project" value="UniProtKB-UniRule"/>
</dbReference>
<proteinExistence type="predicted"/>